<keyword evidence="2" id="KW-0560">Oxidoreductase</keyword>
<dbReference type="AlphaFoldDB" id="A0A4Z0A3E9"/>
<dbReference type="Proteomes" id="UP000298061">
    <property type="component" value="Unassembled WGS sequence"/>
</dbReference>
<sequence>MSSYRNIAVAGPGTLGKTVIQELLNFKAAGQVDTVVVLTRSHNNALDEFAKQGARFAIVDYSIPASLESALSGIDVVISTVVHDIPSLKAQWPLARAAKAVGVKLFVPSEYGHPTNQGFKVGVFGIKTALQEYLKEIGLPFALLWTGFWSETLLGMIKGGSVYVGGDGTTLNSFTAQRDIARFLAYVVVNSPSKDQTLRIESDRKSANEALALYEQKTSLKAPIAFLPLEGLKEAAKDPDDFISHLMLNQAEGKAVVGTVEELDNAKFPGWNPKSVVDVLTSE</sequence>
<dbReference type="EMBL" id="SFCI01000200">
    <property type="protein sequence ID" value="TFY81542.1"/>
    <property type="molecule type" value="Genomic_DNA"/>
</dbReference>
<dbReference type="SUPFAM" id="SSF51735">
    <property type="entry name" value="NAD(P)-binding Rossmann-fold domains"/>
    <property type="match status" value="1"/>
</dbReference>
<keyword evidence="1" id="KW-0521">NADP</keyword>
<dbReference type="InterPro" id="IPR036291">
    <property type="entry name" value="NAD(P)-bd_dom_sf"/>
</dbReference>
<evidence type="ECO:0000313" key="5">
    <source>
        <dbReference type="Proteomes" id="UP000298061"/>
    </source>
</evidence>
<dbReference type="PANTHER" id="PTHR47706">
    <property type="entry name" value="NMRA-LIKE FAMILY PROTEIN"/>
    <property type="match status" value="1"/>
</dbReference>
<dbReference type="PANTHER" id="PTHR47706:SF9">
    <property type="entry name" value="NMRA-LIKE DOMAIN-CONTAINING PROTEIN-RELATED"/>
    <property type="match status" value="1"/>
</dbReference>
<dbReference type="STRING" id="135208.A0A4Z0A3E9"/>
<evidence type="ECO:0000256" key="2">
    <source>
        <dbReference type="ARBA" id="ARBA00023002"/>
    </source>
</evidence>
<protein>
    <recommendedName>
        <fullName evidence="3">NmrA-like domain-containing protein</fullName>
    </recommendedName>
</protein>
<dbReference type="OrthoDB" id="5283654at2759"/>
<dbReference type="InterPro" id="IPR008030">
    <property type="entry name" value="NmrA-like"/>
</dbReference>
<organism evidence="4 5">
    <name type="scientific">Hericium alpestre</name>
    <dbReference type="NCBI Taxonomy" id="135208"/>
    <lineage>
        <taxon>Eukaryota</taxon>
        <taxon>Fungi</taxon>
        <taxon>Dikarya</taxon>
        <taxon>Basidiomycota</taxon>
        <taxon>Agaricomycotina</taxon>
        <taxon>Agaricomycetes</taxon>
        <taxon>Russulales</taxon>
        <taxon>Hericiaceae</taxon>
        <taxon>Hericium</taxon>
    </lineage>
</organism>
<dbReference type="GO" id="GO:0016491">
    <property type="term" value="F:oxidoreductase activity"/>
    <property type="evidence" value="ECO:0007669"/>
    <property type="project" value="UniProtKB-KW"/>
</dbReference>
<keyword evidence="5" id="KW-1185">Reference proteome</keyword>
<gene>
    <name evidence="4" type="ORF">EWM64_g2473</name>
</gene>
<feature type="domain" description="NmrA-like" evidence="3">
    <location>
        <begin position="7"/>
        <end position="234"/>
    </location>
</feature>
<accession>A0A4Z0A3E9</accession>
<dbReference type="Gene3D" id="3.90.25.10">
    <property type="entry name" value="UDP-galactose 4-epimerase, domain 1"/>
    <property type="match status" value="1"/>
</dbReference>
<name>A0A4Z0A3E9_9AGAM</name>
<evidence type="ECO:0000313" key="4">
    <source>
        <dbReference type="EMBL" id="TFY81542.1"/>
    </source>
</evidence>
<dbReference type="InterPro" id="IPR051609">
    <property type="entry name" value="NmrA/Isoflavone_reductase-like"/>
</dbReference>
<dbReference type="Gene3D" id="3.40.50.720">
    <property type="entry name" value="NAD(P)-binding Rossmann-like Domain"/>
    <property type="match status" value="1"/>
</dbReference>
<evidence type="ECO:0000256" key="1">
    <source>
        <dbReference type="ARBA" id="ARBA00022857"/>
    </source>
</evidence>
<proteinExistence type="predicted"/>
<dbReference type="Pfam" id="PF05368">
    <property type="entry name" value="NmrA"/>
    <property type="match status" value="1"/>
</dbReference>
<evidence type="ECO:0000259" key="3">
    <source>
        <dbReference type="Pfam" id="PF05368"/>
    </source>
</evidence>
<reference evidence="4 5" key="1">
    <citation type="submission" date="2019-02" db="EMBL/GenBank/DDBJ databases">
        <title>Genome sequencing of the rare red list fungi Hericium alpestre (H. flagellum).</title>
        <authorList>
            <person name="Buettner E."/>
            <person name="Kellner H."/>
        </authorList>
    </citation>
    <scope>NUCLEOTIDE SEQUENCE [LARGE SCALE GENOMIC DNA]</scope>
    <source>
        <strain evidence="4 5">DSM 108284</strain>
    </source>
</reference>
<comment type="caution">
    <text evidence="4">The sequence shown here is derived from an EMBL/GenBank/DDBJ whole genome shotgun (WGS) entry which is preliminary data.</text>
</comment>